<dbReference type="GO" id="GO:0005737">
    <property type="term" value="C:cytoplasm"/>
    <property type="evidence" value="ECO:0007669"/>
    <property type="project" value="UniProtKB-SubCell"/>
</dbReference>
<evidence type="ECO:0000256" key="7">
    <source>
        <dbReference type="ARBA" id="ARBA00022618"/>
    </source>
</evidence>
<feature type="region of interest" description="Disordered" evidence="11">
    <location>
        <begin position="1"/>
        <end position="46"/>
    </location>
</feature>
<dbReference type="EMBL" id="ACOU01000007">
    <property type="protein sequence ID" value="EKX72244.1"/>
    <property type="molecule type" value="Genomic_DNA"/>
</dbReference>
<evidence type="ECO:0000313" key="13">
    <source>
        <dbReference type="Proteomes" id="UP000031512"/>
    </source>
</evidence>
<protein>
    <recommendedName>
        <fullName evidence="4">Condensin complex subunit 2</fullName>
    </recommendedName>
</protein>
<dbReference type="OrthoDB" id="362021at2759"/>
<comment type="caution">
    <text evidence="12">The sequence shown here is derived from an EMBL/GenBank/DDBJ whole genome shotgun (WGS) entry which is preliminary data.</text>
</comment>
<proteinExistence type="inferred from homology"/>
<dbReference type="AlphaFoldDB" id="L1LAG6"/>
<evidence type="ECO:0000256" key="9">
    <source>
        <dbReference type="ARBA" id="ARBA00023067"/>
    </source>
</evidence>
<dbReference type="VEuPathDB" id="PiroplasmaDB:BEWA_047080"/>
<comment type="similarity">
    <text evidence="3">Belongs to the CND2 (condensin subunit 2) family.</text>
</comment>
<dbReference type="GO" id="GO:0000796">
    <property type="term" value="C:condensin complex"/>
    <property type="evidence" value="ECO:0007669"/>
    <property type="project" value="InterPro"/>
</dbReference>
<keyword evidence="6" id="KW-0963">Cytoplasm</keyword>
<keyword evidence="8" id="KW-0498">Mitosis</keyword>
<dbReference type="InterPro" id="IPR022816">
    <property type="entry name" value="Condensin_barren_su2"/>
</dbReference>
<sequence length="780" mass="86709">MYKLGKRTRPSEPSEGNNKVQITSESVKRNLDNNVKNKDNDTKDQKKSQDLLSLFTSCMTALSTNKICSKNAFEVGIIDHMDDLVQLQGDSEDEDEAFEGTKRVSFTTASRVVEGACKVYGYRVEALYDKTYSVLMNVHSVNKTDAPKATRKSKVSRTGTLASTLAPEAEVTLNELPVDDISLDPYFLKISSLFDQSGAQGLLLNNLIINKDLSINLKTEADVSTGTSLALVPSNEVEGSNPKEQVHRALDDVNMLDDKVGNGIGDRDRSYRSISTTSDFENLQIAGTPDIGELTIEVAEPLVDLASSDAIVSYQDVDDTMFLDETKGRDAIANPKDASGDGRNILVDGQKIYDIIANWSLPLDFKSQFWDAQETVDGSSMDIYLEKLAKMQILPELGYFKRELEGINTKIYRLKNPNALVDEVDAPLEIADAPLSGSASVCDALDGRSSSDYTGDVDYEMDNADCMDGGLDGYDYLDDANSQEFYTENQKVSLMDRLDAIDIEGATKFSFYKKATESYSLYRKTVKPYFIKKEIGSPQANSPKSPECKVAVKSEMSLNESIMTYLGRALVDELDTIELSLPSKVAKKQEDVPDFTTSVYKFDNRFFTTLNVCENRLVKLSNDNQWLFDEERDNPVIQIIYTGPEISTYKSIESDFGGSCYDEYMDCIEGDVMEETPMDVGGAPGESNVSGYIDILKIKKTLSEIIHNQASDNTIDFEKAVKAILERLSQEEKDVLSPHVLFVCLLHVCNEQNLFLQQPEPLHDFQILLNASTEQHAKCA</sequence>
<dbReference type="Proteomes" id="UP000031512">
    <property type="component" value="Unassembled WGS sequence"/>
</dbReference>
<dbReference type="PANTHER" id="PTHR13108">
    <property type="entry name" value="CONDENSIN COMPLEX SUBUNIT 2"/>
    <property type="match status" value="1"/>
</dbReference>
<dbReference type="Pfam" id="PF05786">
    <property type="entry name" value="Cnd2"/>
    <property type="match status" value="2"/>
</dbReference>
<evidence type="ECO:0000313" key="12">
    <source>
        <dbReference type="EMBL" id="EKX72244.1"/>
    </source>
</evidence>
<dbReference type="RefSeq" id="XP_004831696.1">
    <property type="nucleotide sequence ID" value="XM_004831639.1"/>
</dbReference>
<keyword evidence="9" id="KW-0226">DNA condensation</keyword>
<feature type="compositionally biased region" description="Basic and acidic residues" evidence="11">
    <location>
        <begin position="26"/>
        <end position="46"/>
    </location>
</feature>
<evidence type="ECO:0000256" key="10">
    <source>
        <dbReference type="ARBA" id="ARBA00023306"/>
    </source>
</evidence>
<evidence type="ECO:0000256" key="3">
    <source>
        <dbReference type="ARBA" id="ARBA00009471"/>
    </source>
</evidence>
<name>L1LAG6_THEEQ</name>
<evidence type="ECO:0000256" key="4">
    <source>
        <dbReference type="ARBA" id="ARBA00016065"/>
    </source>
</evidence>
<dbReference type="GO" id="GO:0051301">
    <property type="term" value="P:cell division"/>
    <property type="evidence" value="ECO:0007669"/>
    <property type="project" value="UniProtKB-KW"/>
</dbReference>
<dbReference type="GO" id="GO:0003682">
    <property type="term" value="F:chromatin binding"/>
    <property type="evidence" value="ECO:0007669"/>
    <property type="project" value="TreeGrafter"/>
</dbReference>
<reference evidence="12 13" key="1">
    <citation type="journal article" date="2012" name="BMC Genomics">
        <title>Comparative genomic analysis and phylogenetic position of Theileria equi.</title>
        <authorList>
            <person name="Kappmeyer L.S."/>
            <person name="Thiagarajan M."/>
            <person name="Herndon D.R."/>
            <person name="Ramsay J.D."/>
            <person name="Caler E."/>
            <person name="Djikeng A."/>
            <person name="Gillespie J.J."/>
            <person name="Lau A.O."/>
            <person name="Roalson E.H."/>
            <person name="Silva J.C."/>
            <person name="Silva M.G."/>
            <person name="Suarez C.E."/>
            <person name="Ueti M.W."/>
            <person name="Nene V.M."/>
            <person name="Mealey R.H."/>
            <person name="Knowles D.P."/>
            <person name="Brayton K.A."/>
        </authorList>
    </citation>
    <scope>NUCLEOTIDE SEQUENCE [LARGE SCALE GENOMIC DNA]</scope>
    <source>
        <strain evidence="12 13">WA</strain>
    </source>
</reference>
<keyword evidence="13" id="KW-1185">Reference proteome</keyword>
<organism evidence="12 13">
    <name type="scientific">Theileria equi strain WA</name>
    <dbReference type="NCBI Taxonomy" id="1537102"/>
    <lineage>
        <taxon>Eukaryota</taxon>
        <taxon>Sar</taxon>
        <taxon>Alveolata</taxon>
        <taxon>Apicomplexa</taxon>
        <taxon>Aconoidasida</taxon>
        <taxon>Piroplasmida</taxon>
        <taxon>Theileriidae</taxon>
        <taxon>Theileria</taxon>
    </lineage>
</organism>
<accession>L1LAG6</accession>
<evidence type="ECO:0000256" key="11">
    <source>
        <dbReference type="SAM" id="MobiDB-lite"/>
    </source>
</evidence>
<evidence type="ECO:0000256" key="6">
    <source>
        <dbReference type="ARBA" id="ARBA00022490"/>
    </source>
</evidence>
<dbReference type="GeneID" id="15804131"/>
<comment type="subcellular location">
    <subcellularLocation>
        <location evidence="1">Chromosome</location>
    </subcellularLocation>
    <subcellularLocation>
        <location evidence="2">Cytoplasm</location>
    </subcellularLocation>
</comment>
<keyword evidence="5" id="KW-0158">Chromosome</keyword>
<dbReference type="STRING" id="1537102.L1LAG6"/>
<gene>
    <name evidence="12" type="ORF">BEWA_047080</name>
</gene>
<keyword evidence="10" id="KW-0131">Cell cycle</keyword>
<evidence type="ECO:0000256" key="2">
    <source>
        <dbReference type="ARBA" id="ARBA00004496"/>
    </source>
</evidence>
<dbReference type="PANTHER" id="PTHR13108:SF9">
    <property type="entry name" value="CONDENSIN COMPLEX SUBUNIT 2"/>
    <property type="match status" value="1"/>
</dbReference>
<evidence type="ECO:0000256" key="1">
    <source>
        <dbReference type="ARBA" id="ARBA00004286"/>
    </source>
</evidence>
<dbReference type="eggNOG" id="KOG2328">
    <property type="taxonomic scope" value="Eukaryota"/>
</dbReference>
<evidence type="ECO:0000256" key="5">
    <source>
        <dbReference type="ARBA" id="ARBA00022454"/>
    </source>
</evidence>
<dbReference type="KEGG" id="beq:BEWA_047080"/>
<feature type="compositionally biased region" description="Polar residues" evidence="11">
    <location>
        <begin position="14"/>
        <end position="25"/>
    </location>
</feature>
<keyword evidence="7" id="KW-0132">Cell division</keyword>
<dbReference type="GO" id="GO:0007076">
    <property type="term" value="P:mitotic chromosome condensation"/>
    <property type="evidence" value="ECO:0007669"/>
    <property type="project" value="InterPro"/>
</dbReference>
<evidence type="ECO:0000256" key="8">
    <source>
        <dbReference type="ARBA" id="ARBA00022776"/>
    </source>
</evidence>